<reference evidence="10" key="3">
    <citation type="submission" date="2017-07" db="EMBL/GenBank/DDBJ databases">
        <authorList>
            <person name="Sun Z.S."/>
            <person name="Albrecht U."/>
            <person name="Echele G."/>
            <person name="Lee C.C."/>
        </authorList>
    </citation>
    <scope>NUCLEOTIDE SEQUENCE</scope>
</reference>
<gene>
    <name evidence="10" type="primary">rpl4</name>
    <name evidence="10" type="ORF">Rhodc_083</name>
</gene>
<dbReference type="InterPro" id="IPR002136">
    <property type="entry name" value="Ribosomal_uL4"/>
</dbReference>
<accession>A0A1X9PUW7</accession>
<dbReference type="Pfam" id="PF00573">
    <property type="entry name" value="Ribosomal_L4"/>
    <property type="match status" value="1"/>
</dbReference>
<name>A0A1C9CI69_9RHOD</name>
<comment type="function">
    <text evidence="1">Probably binds the 23S rRNA.</text>
</comment>
<dbReference type="SUPFAM" id="SSF52166">
    <property type="entry name" value="Ribosomal protein L4"/>
    <property type="match status" value="1"/>
</dbReference>
<keyword evidence="3" id="KW-0699">rRNA-binding</keyword>
<evidence type="ECO:0000313" key="11">
    <source>
        <dbReference type="EMBL" id="ARO91296.1"/>
    </source>
</evidence>
<dbReference type="Gene3D" id="3.40.1370.10">
    <property type="match status" value="1"/>
</dbReference>
<evidence type="ECO:0000256" key="4">
    <source>
        <dbReference type="ARBA" id="ARBA00022884"/>
    </source>
</evidence>
<dbReference type="HAMAP" id="MF_01328_B">
    <property type="entry name" value="Ribosomal_uL4_B"/>
    <property type="match status" value="1"/>
</dbReference>
<keyword evidence="5 10" id="KW-0689">Ribosomal protein</keyword>
<dbReference type="InterPro" id="IPR023574">
    <property type="entry name" value="Ribosomal_uL4_dom_sf"/>
</dbReference>
<evidence type="ECO:0000313" key="10">
    <source>
        <dbReference type="EMBL" id="AOM68098.2"/>
    </source>
</evidence>
<keyword evidence="6" id="KW-0687">Ribonucleoprotein</keyword>
<dbReference type="NCBIfam" id="TIGR03953">
    <property type="entry name" value="rplD_bact"/>
    <property type="match status" value="1"/>
</dbReference>
<protein>
    <recommendedName>
        <fullName evidence="7">Large ribosomal subunit protein uL4c</fullName>
    </recommendedName>
    <alternativeName>
        <fullName evidence="8">50S ribosomal protein L4, chloroplastic</fullName>
    </alternativeName>
</protein>
<proteinExistence type="inferred from homology"/>
<dbReference type="GO" id="GO:0019843">
    <property type="term" value="F:rRNA binding"/>
    <property type="evidence" value="ECO:0007669"/>
    <property type="project" value="UniProtKB-KW"/>
</dbReference>
<dbReference type="GO" id="GO:1990904">
    <property type="term" value="C:ribonucleoprotein complex"/>
    <property type="evidence" value="ECO:0007669"/>
    <property type="project" value="UniProtKB-KW"/>
</dbReference>
<evidence type="ECO:0000256" key="9">
    <source>
        <dbReference type="SAM" id="MobiDB-lite"/>
    </source>
</evidence>
<dbReference type="InterPro" id="IPR013005">
    <property type="entry name" value="Ribosomal_uL4-like"/>
</dbReference>
<evidence type="ECO:0000256" key="1">
    <source>
        <dbReference type="ARBA" id="ARBA00004083"/>
    </source>
</evidence>
<evidence type="ECO:0000256" key="3">
    <source>
        <dbReference type="ARBA" id="ARBA00022730"/>
    </source>
</evidence>
<evidence type="ECO:0000256" key="5">
    <source>
        <dbReference type="ARBA" id="ARBA00022980"/>
    </source>
</evidence>
<comment type="similarity">
    <text evidence="2">Belongs to the universal ribosomal protein uL4 family.</text>
</comment>
<dbReference type="PANTHER" id="PTHR10746">
    <property type="entry name" value="50S RIBOSOMAL PROTEIN L4"/>
    <property type="match status" value="1"/>
</dbReference>
<keyword evidence="4" id="KW-0694">RNA-binding</keyword>
<keyword evidence="10" id="KW-0934">Plastid</keyword>
<dbReference type="AlphaFoldDB" id="A0A1C9CI69"/>
<keyword evidence="11" id="KW-0150">Chloroplast</keyword>
<organism evidence="10">
    <name type="scientific">Rhodochaete parvula</name>
    <dbReference type="NCBI Taxonomy" id="110510"/>
    <lineage>
        <taxon>Eukaryota</taxon>
        <taxon>Rhodophyta</taxon>
        <taxon>Compsopogonophyceae</taxon>
        <taxon>Rhodochaetales</taxon>
        <taxon>Rhodochaetaceae</taxon>
        <taxon>Rhodochaete</taxon>
    </lineage>
</organism>
<sequence>MTSQQIIKYTIFDWNNKEIGSKEIKLKIADSTANYVVHRALVAQKASRRINIASTKTRSEVRGGGRKPWRQKGTGRARAGSKRSPLWRGGGVIFGPRNTVNYTKKINQKEIKLALQTLLFNRKNNTKVVENFDEQFQQPSTKLLLSAIKQWQIPTTTKTLIICTKKSHNSYLSTKNLKNIDMICCNNLNTVDLLNAKNLIITVDSISKIEEVYNG</sequence>
<geneLocation type="plastid" evidence="10"/>
<reference evidence="11" key="2">
    <citation type="submission" date="2017-03" db="EMBL/GenBank/DDBJ databases">
        <title>The new red algal subphylum Proteorhodophytina comprises the largest and most divergent plastid genomes known.</title>
        <authorList>
            <person name="Munoz-Gomez S.A."/>
            <person name="Mejia-Franco F.G."/>
            <person name="Durnin K."/>
            <person name="Morgan C."/>
            <person name="Grisdale C.J."/>
            <person name="Archibald J.M."/>
            <person name="Slamovits C.H."/>
        </authorList>
    </citation>
    <scope>NUCLEOTIDE SEQUENCE</scope>
    <source>
        <strain evidence="11">UTEX LB2715</strain>
    </source>
</reference>
<dbReference type="PANTHER" id="PTHR10746:SF17">
    <property type="entry name" value="LARGE RIBOSOMAL SUBUNIT PROTEIN UL4C"/>
    <property type="match status" value="1"/>
</dbReference>
<dbReference type="GO" id="GO:0003735">
    <property type="term" value="F:structural constituent of ribosome"/>
    <property type="evidence" value="ECO:0007669"/>
    <property type="project" value="InterPro"/>
</dbReference>
<dbReference type="GO" id="GO:0005840">
    <property type="term" value="C:ribosome"/>
    <property type="evidence" value="ECO:0007669"/>
    <property type="project" value="UniProtKB-KW"/>
</dbReference>
<evidence type="ECO:0000256" key="8">
    <source>
        <dbReference type="ARBA" id="ARBA00035387"/>
    </source>
</evidence>
<dbReference type="EMBL" id="KX284728">
    <property type="protein sequence ID" value="AOM68098.2"/>
    <property type="molecule type" value="Genomic_DNA"/>
</dbReference>
<feature type="compositionally biased region" description="Basic residues" evidence="9">
    <location>
        <begin position="64"/>
        <end position="81"/>
    </location>
</feature>
<dbReference type="GO" id="GO:0006412">
    <property type="term" value="P:translation"/>
    <property type="evidence" value="ECO:0007669"/>
    <property type="project" value="InterPro"/>
</dbReference>
<evidence type="ECO:0000256" key="2">
    <source>
        <dbReference type="ARBA" id="ARBA00010528"/>
    </source>
</evidence>
<evidence type="ECO:0000256" key="6">
    <source>
        <dbReference type="ARBA" id="ARBA00023274"/>
    </source>
</evidence>
<accession>A0A1C9CI69</accession>
<reference evidence="10" key="1">
    <citation type="journal article" date="2016" name="BMC Biol.">
        <title>Parallel evolution of highly conserved plastid genome architecture in red seaweeds and seed plants.</title>
        <authorList>
            <person name="Lee J."/>
            <person name="Cho C.H."/>
            <person name="Park S.I."/>
            <person name="Choi J.W."/>
            <person name="Song H.S."/>
            <person name="West J.A."/>
            <person name="Bhattacharya D."/>
            <person name="Yoon H.S."/>
        </authorList>
    </citation>
    <scope>NUCLEOTIDE SEQUENCE</scope>
</reference>
<evidence type="ECO:0000256" key="7">
    <source>
        <dbReference type="ARBA" id="ARBA00035208"/>
    </source>
</evidence>
<feature type="region of interest" description="Disordered" evidence="9">
    <location>
        <begin position="55"/>
        <end position="84"/>
    </location>
</feature>
<dbReference type="EMBL" id="KY709212">
    <property type="protein sequence ID" value="ARO91296.1"/>
    <property type="molecule type" value="Genomic_DNA"/>
</dbReference>